<dbReference type="EMBL" id="VSSQ01106476">
    <property type="protein sequence ID" value="MPN46100.1"/>
    <property type="molecule type" value="Genomic_DNA"/>
</dbReference>
<dbReference type="CDD" id="cd00077">
    <property type="entry name" value="HDc"/>
    <property type="match status" value="1"/>
</dbReference>
<gene>
    <name evidence="2" type="ORF">SDC9_193680</name>
</gene>
<dbReference type="GO" id="GO:0016787">
    <property type="term" value="F:hydrolase activity"/>
    <property type="evidence" value="ECO:0007669"/>
    <property type="project" value="UniProtKB-KW"/>
</dbReference>
<reference evidence="2" key="1">
    <citation type="submission" date="2019-08" db="EMBL/GenBank/DDBJ databases">
        <authorList>
            <person name="Kucharzyk K."/>
            <person name="Murdoch R.W."/>
            <person name="Higgins S."/>
            <person name="Loffler F."/>
        </authorList>
    </citation>
    <scope>NUCLEOTIDE SEQUENCE</scope>
</reference>
<dbReference type="PANTHER" id="PTHR43155:SF2">
    <property type="entry name" value="CYCLIC DI-GMP PHOSPHODIESTERASE PA4108"/>
    <property type="match status" value="1"/>
</dbReference>
<dbReference type="Pfam" id="PF13487">
    <property type="entry name" value="HD_5"/>
    <property type="match status" value="1"/>
</dbReference>
<dbReference type="InterPro" id="IPR037522">
    <property type="entry name" value="HD_GYP_dom"/>
</dbReference>
<comment type="caution">
    <text evidence="2">The sequence shown here is derived from an EMBL/GenBank/DDBJ whole genome shotgun (WGS) entry which is preliminary data.</text>
</comment>
<dbReference type="Gene3D" id="1.10.3210.10">
    <property type="entry name" value="Hypothetical protein af1432"/>
    <property type="match status" value="1"/>
</dbReference>
<name>A0A645I4S0_9ZZZZ</name>
<sequence length="146" mass="16711">MGQSHITDLRLFAKFHDIGKAVIPEEIIFKPSQLSPAEWTEIRRHPEIGYRICKSLPDLVPFPDWILKHHEWWNGKGYPLGLKGEAIPFEARILSIVDAYDAMTSERPYRPALSNAESIAELRRGAGSQFDPSLVEKFIDLIEKDQ</sequence>
<dbReference type="SUPFAM" id="SSF109604">
    <property type="entry name" value="HD-domain/PDEase-like"/>
    <property type="match status" value="1"/>
</dbReference>
<proteinExistence type="predicted"/>
<dbReference type="AlphaFoldDB" id="A0A645I4S0"/>
<dbReference type="InterPro" id="IPR003607">
    <property type="entry name" value="HD/PDEase_dom"/>
</dbReference>
<accession>A0A645I4S0</accession>
<feature type="domain" description="HD-GYP" evidence="1">
    <location>
        <begin position="1"/>
        <end position="146"/>
    </location>
</feature>
<protein>
    <submittedName>
        <fullName evidence="2">Cyclic di-GMP phosphodiesterase</fullName>
        <ecNumber evidence="2">3.1.4.-</ecNumber>
    </submittedName>
</protein>
<organism evidence="2">
    <name type="scientific">bioreactor metagenome</name>
    <dbReference type="NCBI Taxonomy" id="1076179"/>
    <lineage>
        <taxon>unclassified sequences</taxon>
        <taxon>metagenomes</taxon>
        <taxon>ecological metagenomes</taxon>
    </lineage>
</organism>
<dbReference type="PROSITE" id="PS51832">
    <property type="entry name" value="HD_GYP"/>
    <property type="match status" value="1"/>
</dbReference>
<dbReference type="PANTHER" id="PTHR43155">
    <property type="entry name" value="CYCLIC DI-GMP PHOSPHODIESTERASE PA4108-RELATED"/>
    <property type="match status" value="1"/>
</dbReference>
<evidence type="ECO:0000313" key="2">
    <source>
        <dbReference type="EMBL" id="MPN46100.1"/>
    </source>
</evidence>
<evidence type="ECO:0000259" key="1">
    <source>
        <dbReference type="PROSITE" id="PS51832"/>
    </source>
</evidence>
<keyword evidence="2" id="KW-0378">Hydrolase</keyword>
<dbReference type="EC" id="3.1.4.-" evidence="2"/>